<dbReference type="Proteomes" id="UP001237595">
    <property type="component" value="Unassembled WGS sequence"/>
</dbReference>
<name>A0ABT6PTG0_9PSEU</name>
<dbReference type="PANTHER" id="PTHR43877:SF5">
    <property type="entry name" value="BLL8307 PROTEIN"/>
    <property type="match status" value="1"/>
</dbReference>
<reference evidence="4 5" key="1">
    <citation type="submission" date="2023-04" db="EMBL/GenBank/DDBJ databases">
        <title>Draft genome sequence of Saccharopolyspora sp. TS4A08 isolated from sweet potato rhizospheric soil.</title>
        <authorList>
            <person name="Suksaard P."/>
            <person name="Duangmal K."/>
        </authorList>
    </citation>
    <scope>NUCLEOTIDE SEQUENCE [LARGE SCALE GENOMIC DNA]</scope>
    <source>
        <strain evidence="4 5">TS4A08</strain>
    </source>
</reference>
<evidence type="ECO:0000259" key="3">
    <source>
        <dbReference type="PROSITE" id="PS51186"/>
    </source>
</evidence>
<dbReference type="PROSITE" id="PS51186">
    <property type="entry name" value="GNAT"/>
    <property type="match status" value="1"/>
</dbReference>
<gene>
    <name evidence="4" type="ORF">QFW96_18930</name>
</gene>
<dbReference type="Gene3D" id="3.40.630.30">
    <property type="match status" value="1"/>
</dbReference>
<evidence type="ECO:0000313" key="5">
    <source>
        <dbReference type="Proteomes" id="UP001237595"/>
    </source>
</evidence>
<protein>
    <submittedName>
        <fullName evidence="4">GNAT family N-acetyltransferase</fullName>
    </submittedName>
</protein>
<comment type="caution">
    <text evidence="4">The sequence shown here is derived from an EMBL/GenBank/DDBJ whole genome shotgun (WGS) entry which is preliminary data.</text>
</comment>
<dbReference type="InterPro" id="IPR016181">
    <property type="entry name" value="Acyl_CoA_acyltransferase"/>
</dbReference>
<accession>A0ABT6PTG0</accession>
<keyword evidence="5" id="KW-1185">Reference proteome</keyword>
<dbReference type="CDD" id="cd04301">
    <property type="entry name" value="NAT_SF"/>
    <property type="match status" value="1"/>
</dbReference>
<keyword evidence="2" id="KW-0012">Acyltransferase</keyword>
<dbReference type="InterPro" id="IPR000182">
    <property type="entry name" value="GNAT_dom"/>
</dbReference>
<organism evidence="4 5">
    <name type="scientific">Saccharopolyspora ipomoeae</name>
    <dbReference type="NCBI Taxonomy" id="3042027"/>
    <lineage>
        <taxon>Bacteria</taxon>
        <taxon>Bacillati</taxon>
        <taxon>Actinomycetota</taxon>
        <taxon>Actinomycetes</taxon>
        <taxon>Pseudonocardiales</taxon>
        <taxon>Pseudonocardiaceae</taxon>
        <taxon>Saccharopolyspora</taxon>
    </lineage>
</organism>
<evidence type="ECO:0000313" key="4">
    <source>
        <dbReference type="EMBL" id="MDI2030716.1"/>
    </source>
</evidence>
<dbReference type="SUPFAM" id="SSF55729">
    <property type="entry name" value="Acyl-CoA N-acyltransferases (Nat)"/>
    <property type="match status" value="1"/>
</dbReference>
<dbReference type="EMBL" id="JASAOF010000012">
    <property type="protein sequence ID" value="MDI2030716.1"/>
    <property type="molecule type" value="Genomic_DNA"/>
</dbReference>
<keyword evidence="1" id="KW-0808">Transferase</keyword>
<evidence type="ECO:0000256" key="2">
    <source>
        <dbReference type="ARBA" id="ARBA00023315"/>
    </source>
</evidence>
<dbReference type="RefSeq" id="WP_281457022.1">
    <property type="nucleotide sequence ID" value="NZ_JASAOF010000012.1"/>
</dbReference>
<dbReference type="Pfam" id="PF00583">
    <property type="entry name" value="Acetyltransf_1"/>
    <property type="match status" value="1"/>
</dbReference>
<evidence type="ECO:0000256" key="1">
    <source>
        <dbReference type="ARBA" id="ARBA00022679"/>
    </source>
</evidence>
<sequence length="155" mass="17296">MGLLVRIAVDDLTDPEIESFLQGHISEMRAVSPPGSTHALELSSLRRPGVTFWSAREGDAVLGCGAIKEIDLEHAEIKSMRTDPSHKNRGIASQLLTHIIGESKLMGYTRLSLETGSADFFEPARKLYLKHGFDYCEPFAEYRKDPNSVFMTRTL</sequence>
<dbReference type="InterPro" id="IPR050832">
    <property type="entry name" value="Bact_Acetyltransf"/>
</dbReference>
<feature type="domain" description="N-acetyltransferase" evidence="3">
    <location>
        <begin position="7"/>
        <end position="155"/>
    </location>
</feature>
<proteinExistence type="predicted"/>
<dbReference type="PANTHER" id="PTHR43877">
    <property type="entry name" value="AMINOALKYLPHOSPHONATE N-ACETYLTRANSFERASE-RELATED-RELATED"/>
    <property type="match status" value="1"/>
</dbReference>